<dbReference type="Gene3D" id="3.40.50.1000">
    <property type="entry name" value="HAD superfamily/HAD-like"/>
    <property type="match status" value="2"/>
</dbReference>
<keyword evidence="1" id="KW-0378">Hydrolase</keyword>
<reference evidence="1 2" key="1">
    <citation type="submission" date="2023-05" db="EMBL/GenBank/DDBJ databases">
        <title>Draft genome sequence of Streptomyces sp. B-S-A8 isolated from a cave soil in Thailand.</title>
        <authorList>
            <person name="Chamroensaksri N."/>
            <person name="Muangham S."/>
        </authorList>
    </citation>
    <scope>NUCLEOTIDE SEQUENCE [LARGE SCALE GENOMIC DNA]</scope>
    <source>
        <strain evidence="1 2">B-S-A8</strain>
    </source>
</reference>
<dbReference type="InterPro" id="IPR023214">
    <property type="entry name" value="HAD_sf"/>
</dbReference>
<name>A0ABT6RVH4_9ACTN</name>
<dbReference type="GO" id="GO:0016787">
    <property type="term" value="F:hydrolase activity"/>
    <property type="evidence" value="ECO:0007669"/>
    <property type="project" value="UniProtKB-KW"/>
</dbReference>
<dbReference type="SUPFAM" id="SSF56784">
    <property type="entry name" value="HAD-like"/>
    <property type="match status" value="1"/>
</dbReference>
<dbReference type="RefSeq" id="WP_282514900.1">
    <property type="nucleotide sequence ID" value="NZ_JASCIR010000017.1"/>
</dbReference>
<dbReference type="PANTHER" id="PTHR19288:SF46">
    <property type="entry name" value="HALOACID DEHALOGENASE-LIKE HYDROLASE DOMAIN-CONTAINING PROTEIN 2"/>
    <property type="match status" value="1"/>
</dbReference>
<evidence type="ECO:0000313" key="1">
    <source>
        <dbReference type="EMBL" id="MDI3388445.1"/>
    </source>
</evidence>
<dbReference type="InterPro" id="IPR036412">
    <property type="entry name" value="HAD-like_sf"/>
</dbReference>
<evidence type="ECO:0000313" key="2">
    <source>
        <dbReference type="Proteomes" id="UP001224661"/>
    </source>
</evidence>
<dbReference type="Proteomes" id="UP001224661">
    <property type="component" value="Unassembled WGS sequence"/>
</dbReference>
<gene>
    <name evidence="1" type="ORF">QIS99_19870</name>
</gene>
<proteinExistence type="predicted"/>
<dbReference type="EMBL" id="JASCIR010000017">
    <property type="protein sequence ID" value="MDI3388445.1"/>
    <property type="molecule type" value="Genomic_DNA"/>
</dbReference>
<dbReference type="PANTHER" id="PTHR19288">
    <property type="entry name" value="4-NITROPHENYLPHOSPHATASE-RELATED"/>
    <property type="match status" value="1"/>
</dbReference>
<keyword evidence="2" id="KW-1185">Reference proteome</keyword>
<dbReference type="InterPro" id="IPR006357">
    <property type="entry name" value="HAD-SF_hydro_IIA"/>
</dbReference>
<organism evidence="1 2">
    <name type="scientific">Streptomyces solicavernae</name>
    <dbReference type="NCBI Taxonomy" id="3043614"/>
    <lineage>
        <taxon>Bacteria</taxon>
        <taxon>Bacillati</taxon>
        <taxon>Actinomycetota</taxon>
        <taxon>Actinomycetes</taxon>
        <taxon>Kitasatosporales</taxon>
        <taxon>Streptomycetaceae</taxon>
        <taxon>Streptomyces</taxon>
    </lineage>
</organism>
<sequence>MQQAGRGGEAGAVLIDIDGVLTVSWEPLPGAVAALERLRAAGLPLALVTNTTSRTRASIAARLADAGFPVTADDILTAPSVTAAYLREHHPRARCLLLNAGDIRDDLTGVTLVSEPEAPDRPGESGPDVDVVVLGGAGDAFDYAALNRVFRHLQGGARLVAMHRNLYWRTADGLDLDTGAFLLGLEQAARTEAEVTGKPAAAFFGAALSHLGAAPSATLMVGDDIESDVLAAQRTGVTGVLVRTGKYLPETHRAASGTPDHVLDSFADLPDLLDRLDASSDRAGGRAGGDNGSRD</sequence>
<dbReference type="Pfam" id="PF13242">
    <property type="entry name" value="Hydrolase_like"/>
    <property type="match status" value="1"/>
</dbReference>
<protein>
    <submittedName>
        <fullName evidence="1">HAD-IIA family hydrolase</fullName>
    </submittedName>
</protein>
<dbReference type="Pfam" id="PF13344">
    <property type="entry name" value="Hydrolase_6"/>
    <property type="match status" value="1"/>
</dbReference>
<comment type="caution">
    <text evidence="1">The sequence shown here is derived from an EMBL/GenBank/DDBJ whole genome shotgun (WGS) entry which is preliminary data.</text>
</comment>
<dbReference type="NCBIfam" id="TIGR01460">
    <property type="entry name" value="HAD-SF-IIA"/>
    <property type="match status" value="1"/>
</dbReference>
<accession>A0ABT6RVH4</accession>